<evidence type="ECO:0000256" key="4">
    <source>
        <dbReference type="ARBA" id="ARBA00022842"/>
    </source>
</evidence>
<comment type="cofactor">
    <cofactor evidence="1">
        <name>Mg(2+)</name>
        <dbReference type="ChEBI" id="CHEBI:18420"/>
    </cofactor>
</comment>
<dbReference type="InterPro" id="IPR036900">
    <property type="entry name" value="A-D-PHexomutase_C_sf"/>
</dbReference>
<dbReference type="AlphaFoldDB" id="A0A6B9F3C7"/>
<evidence type="ECO:0000259" key="6">
    <source>
        <dbReference type="Pfam" id="PF00408"/>
    </source>
</evidence>
<dbReference type="PANTHER" id="PTHR43771:SF2">
    <property type="entry name" value="PHOSPHOMANNOMUTASE_PHOSPHOGLUCOMUTASE"/>
    <property type="match status" value="1"/>
</dbReference>
<accession>A0A6B9F3C7</accession>
<evidence type="ECO:0000313" key="8">
    <source>
        <dbReference type="Proteomes" id="UP000428325"/>
    </source>
</evidence>
<proteinExistence type="predicted"/>
<dbReference type="Proteomes" id="UP000428325">
    <property type="component" value="Chromosome"/>
</dbReference>
<evidence type="ECO:0000313" key="7">
    <source>
        <dbReference type="EMBL" id="QGX94788.1"/>
    </source>
</evidence>
<dbReference type="EMBL" id="CP034345">
    <property type="protein sequence ID" value="QGX94788.1"/>
    <property type="molecule type" value="Genomic_DNA"/>
</dbReference>
<dbReference type="KEGG" id="hra:EI982_08240"/>
<dbReference type="InterPro" id="IPR005843">
    <property type="entry name" value="A-D-PHexomutase_C"/>
</dbReference>
<dbReference type="GO" id="GO:0016868">
    <property type="term" value="F:intramolecular phosphotransferase activity"/>
    <property type="evidence" value="ECO:0007669"/>
    <property type="project" value="InterPro"/>
</dbReference>
<dbReference type="SUPFAM" id="SSF55957">
    <property type="entry name" value="Phosphoglucomutase, C-terminal domain"/>
    <property type="match status" value="1"/>
</dbReference>
<feature type="domain" description="Alpha-D-phosphohexomutase C-terminal" evidence="6">
    <location>
        <begin position="45"/>
        <end position="117"/>
    </location>
</feature>
<keyword evidence="8" id="KW-1185">Reference proteome</keyword>
<evidence type="ECO:0000256" key="1">
    <source>
        <dbReference type="ARBA" id="ARBA00001946"/>
    </source>
</evidence>
<name>A0A6B9F3C7_9EURY</name>
<keyword evidence="3" id="KW-0479">Metal-binding</keyword>
<gene>
    <name evidence="7" type="ORF">EI982_08240</name>
</gene>
<dbReference type="GO" id="GO:0046872">
    <property type="term" value="F:metal ion binding"/>
    <property type="evidence" value="ECO:0007669"/>
    <property type="project" value="UniProtKB-KW"/>
</dbReference>
<dbReference type="PANTHER" id="PTHR43771">
    <property type="entry name" value="PHOSPHOMANNOMUTASE"/>
    <property type="match status" value="1"/>
</dbReference>
<reference evidence="7 8" key="1">
    <citation type="submission" date="2018-12" db="EMBL/GenBank/DDBJ databases">
        <title>Complete genome sequence of Haloplanus rallus MBLA0036.</title>
        <authorList>
            <person name="Nam Y.-d."/>
            <person name="Kang J."/>
            <person name="Chung W.-H."/>
            <person name="Park Y.S."/>
        </authorList>
    </citation>
    <scope>NUCLEOTIDE SEQUENCE [LARGE SCALE GENOMIC DNA]</scope>
    <source>
        <strain evidence="7 8">MBLA0036</strain>
    </source>
</reference>
<keyword evidence="2" id="KW-0597">Phosphoprotein</keyword>
<evidence type="ECO:0000256" key="3">
    <source>
        <dbReference type="ARBA" id="ARBA00022723"/>
    </source>
</evidence>
<sequence length="128" mass="13875">MWPAETLCPDGPLAACKLAELVATNGPLADLVAEIPTYPIRRQNIEVAAPEKATLIDRVASLVTERYDASSITTLDGVRIETETGWMLIRASGTQPLVRLTAEARTDDDVERLLAEAENLVATARSEE</sequence>
<dbReference type="OrthoDB" id="10363at2157"/>
<evidence type="ECO:0000256" key="5">
    <source>
        <dbReference type="ARBA" id="ARBA00023235"/>
    </source>
</evidence>
<protein>
    <recommendedName>
        <fullName evidence="6">Alpha-D-phosphohexomutase C-terminal domain-containing protein</fullName>
    </recommendedName>
</protein>
<keyword evidence="5" id="KW-0413">Isomerase</keyword>
<dbReference type="Pfam" id="PF00408">
    <property type="entry name" value="PGM_PMM_IV"/>
    <property type="match status" value="1"/>
</dbReference>
<organism evidence="7 8">
    <name type="scientific">Haloplanus rallus</name>
    <dbReference type="NCBI Taxonomy" id="1816183"/>
    <lineage>
        <taxon>Archaea</taxon>
        <taxon>Methanobacteriati</taxon>
        <taxon>Methanobacteriota</taxon>
        <taxon>Stenosarchaea group</taxon>
        <taxon>Halobacteria</taxon>
        <taxon>Halobacteriales</taxon>
        <taxon>Haloferacaceae</taxon>
        <taxon>Haloplanus</taxon>
    </lineage>
</organism>
<dbReference type="Gene3D" id="3.30.310.50">
    <property type="entry name" value="Alpha-D-phosphohexomutase, C-terminal domain"/>
    <property type="match status" value="1"/>
</dbReference>
<keyword evidence="4" id="KW-0460">Magnesium</keyword>
<evidence type="ECO:0000256" key="2">
    <source>
        <dbReference type="ARBA" id="ARBA00022553"/>
    </source>
</evidence>